<feature type="transmembrane region" description="Helical" evidence="1">
    <location>
        <begin position="6"/>
        <end position="26"/>
    </location>
</feature>
<evidence type="ECO:0000256" key="1">
    <source>
        <dbReference type="SAM" id="Phobius"/>
    </source>
</evidence>
<dbReference type="Pfam" id="PF14501">
    <property type="entry name" value="HATPase_c_5"/>
    <property type="match status" value="1"/>
</dbReference>
<evidence type="ECO:0000259" key="2">
    <source>
        <dbReference type="Pfam" id="PF14501"/>
    </source>
</evidence>
<proteinExistence type="predicted"/>
<dbReference type="SUPFAM" id="SSF55874">
    <property type="entry name" value="ATPase domain of HSP90 chaperone/DNA topoisomerase II/histidine kinase"/>
    <property type="match status" value="1"/>
</dbReference>
<dbReference type="EMBL" id="FMWK01000001">
    <property type="protein sequence ID" value="SCZ76366.1"/>
    <property type="molecule type" value="Genomic_DNA"/>
</dbReference>
<dbReference type="GO" id="GO:0016301">
    <property type="term" value="F:kinase activity"/>
    <property type="evidence" value="ECO:0007669"/>
    <property type="project" value="UniProtKB-KW"/>
</dbReference>
<evidence type="ECO:0000313" key="3">
    <source>
        <dbReference type="EMBL" id="SCZ76366.1"/>
    </source>
</evidence>
<accession>A0A1G5RQV1</accession>
<dbReference type="RefSeq" id="WP_028247647.1">
    <property type="nucleotide sequence ID" value="NZ_FMWK01000001.1"/>
</dbReference>
<feature type="transmembrane region" description="Helical" evidence="1">
    <location>
        <begin position="118"/>
        <end position="137"/>
    </location>
</feature>
<feature type="transmembrane region" description="Helical" evidence="1">
    <location>
        <begin position="63"/>
        <end position="80"/>
    </location>
</feature>
<dbReference type="AlphaFoldDB" id="A0A1G5RQV1"/>
<dbReference type="InterPro" id="IPR032834">
    <property type="entry name" value="NatK-like_C"/>
</dbReference>
<keyword evidence="3" id="KW-0808">Transferase</keyword>
<feature type="domain" description="Sensor histidine kinase NatK-like C-terminal" evidence="2">
    <location>
        <begin position="328"/>
        <end position="420"/>
    </location>
</feature>
<gene>
    <name evidence="3" type="ORF">SAMN02910350_00216</name>
</gene>
<feature type="transmembrane region" description="Helical" evidence="1">
    <location>
        <begin position="187"/>
        <end position="208"/>
    </location>
</feature>
<dbReference type="PANTHER" id="PTHR40448:SF1">
    <property type="entry name" value="TWO-COMPONENT SENSOR HISTIDINE KINASE"/>
    <property type="match status" value="1"/>
</dbReference>
<keyword evidence="1" id="KW-0812">Transmembrane</keyword>
<dbReference type="Gene3D" id="3.30.565.10">
    <property type="entry name" value="Histidine kinase-like ATPase, C-terminal domain"/>
    <property type="match status" value="1"/>
</dbReference>
<feature type="transmembrane region" description="Helical" evidence="1">
    <location>
        <begin position="38"/>
        <end position="57"/>
    </location>
</feature>
<evidence type="ECO:0000313" key="4">
    <source>
        <dbReference type="Proteomes" id="UP000199428"/>
    </source>
</evidence>
<sequence length="424" mass="47276">MVLNEHFWGLALLIDCSSLLLTYMIVMGARLKFTITRSLIYIAVFVTSVTLIVFPINDNNIRDIIGIVFLMPVVFLLAGSKKKWMALFLPNLVALSVAQTIFIPTLSFAKVIMGKNGYSAFVSIVVFILLSVAYYFIHPIQGAEHEYSVGQIIFLNIISVCLFILLGEIQRFFNTNTTYIGIGASKLIHNAMLGACVLLCILAFYLSVIKGRLDDAKRIAEENEFLLRMQSEQMDTVIKSEEKLHAFKHDLIAHLNALSGFAEEGDVSKVKDYCDNLLTDTASFARVAYTGNPALDGVLNQLKGMANDSDVDLDIRMTVPKEKKISDYDLCIITFNIIKNAIEANRGGGKVEIKSWPFNENLCIISSNTTTHSLEYKNGVLLSTKREYKAPGYGMRNIQAVIDKYDGDFQIKMDGDLVKVEALV</sequence>
<keyword evidence="1" id="KW-0472">Membrane</keyword>
<feature type="transmembrane region" description="Helical" evidence="1">
    <location>
        <begin position="92"/>
        <end position="112"/>
    </location>
</feature>
<organism evidence="3 4">
    <name type="scientific">Pseudobutyrivibrio xylanivorans</name>
    <dbReference type="NCBI Taxonomy" id="185007"/>
    <lineage>
        <taxon>Bacteria</taxon>
        <taxon>Bacillati</taxon>
        <taxon>Bacillota</taxon>
        <taxon>Clostridia</taxon>
        <taxon>Lachnospirales</taxon>
        <taxon>Lachnospiraceae</taxon>
        <taxon>Pseudobutyrivibrio</taxon>
    </lineage>
</organism>
<dbReference type="Proteomes" id="UP000199428">
    <property type="component" value="Unassembled WGS sequence"/>
</dbReference>
<keyword evidence="1" id="KW-1133">Transmembrane helix</keyword>
<protein>
    <submittedName>
        <fullName evidence="3">Sensor histidine kinase YesM</fullName>
    </submittedName>
</protein>
<name>A0A1G5RQV1_PSEXY</name>
<feature type="transmembrane region" description="Helical" evidence="1">
    <location>
        <begin position="149"/>
        <end position="167"/>
    </location>
</feature>
<dbReference type="GO" id="GO:0042802">
    <property type="term" value="F:identical protein binding"/>
    <property type="evidence" value="ECO:0007669"/>
    <property type="project" value="TreeGrafter"/>
</dbReference>
<dbReference type="InterPro" id="IPR036890">
    <property type="entry name" value="HATPase_C_sf"/>
</dbReference>
<reference evidence="3 4" key="1">
    <citation type="submission" date="2016-10" db="EMBL/GenBank/DDBJ databases">
        <authorList>
            <person name="de Groot N.N."/>
        </authorList>
    </citation>
    <scope>NUCLEOTIDE SEQUENCE [LARGE SCALE GENOMIC DNA]</scope>
    <source>
        <strain evidence="3 4">DSM 10317</strain>
    </source>
</reference>
<dbReference type="PANTHER" id="PTHR40448">
    <property type="entry name" value="TWO-COMPONENT SENSOR HISTIDINE KINASE"/>
    <property type="match status" value="1"/>
</dbReference>
<keyword evidence="3" id="KW-0418">Kinase</keyword>